<dbReference type="Gene3D" id="3.80.30.20">
    <property type="entry name" value="tm_1862 like domain"/>
    <property type="match status" value="1"/>
</dbReference>
<dbReference type="GO" id="GO:0051536">
    <property type="term" value="F:iron-sulfur cluster binding"/>
    <property type="evidence" value="ECO:0007669"/>
    <property type="project" value="UniProtKB-KW"/>
</dbReference>
<comment type="cofactor">
    <cofactor evidence="1">
        <name>[4Fe-4S] cluster</name>
        <dbReference type="ChEBI" id="CHEBI:49883"/>
    </cofactor>
</comment>
<dbReference type="Proteomes" id="UP000199533">
    <property type="component" value="Unassembled WGS sequence"/>
</dbReference>
<dbReference type="OrthoDB" id="9801424at2"/>
<dbReference type="SFLD" id="SFLDS00029">
    <property type="entry name" value="Radical_SAM"/>
    <property type="match status" value="1"/>
</dbReference>
<evidence type="ECO:0000313" key="8">
    <source>
        <dbReference type="Proteomes" id="UP000199533"/>
    </source>
</evidence>
<sequence length="403" mass="46458">MNKKVLLVWPFEIPSRPSVILYHFVNLGTVGAELKVHGIDVEVFDGGAMMYARTDILDLDITKYDLICIISEPHNYIETLEIIGIIKSVDQKSKIFLFGTSATLLGTHFYKFDVDYIFVPQTESVAAQIAQIVLPEKKFQEQIVPPDLTIIPYKKYFEIRRKREVTIQVGKGCRFSCYFCRAWMEYGHKERFMELRLLNDFLSKNKEKFDTIGLHSPNFPSHAKWLNGFLELCHLYNIKWKGTIAPSIISKLDLQSLKDNGCYEVCLGVESFSKTALNRISKPIKEETVLELVNRISDTGIIPKIYLINGLPDSKLEDLRYTAEKLREVGGQIRVNSYVDYNAFKKQPLKYQATLGSNRALFTVNSKETYPNDLLKWQNLIPRKGKDDIHEYENYKKIINDGS</sequence>
<dbReference type="EMBL" id="FOSP01000012">
    <property type="protein sequence ID" value="SFK69530.1"/>
    <property type="molecule type" value="Genomic_DNA"/>
</dbReference>
<reference evidence="8" key="1">
    <citation type="submission" date="2016-10" db="EMBL/GenBank/DDBJ databases">
        <authorList>
            <person name="Varghese N."/>
            <person name="Submissions S."/>
        </authorList>
    </citation>
    <scope>NUCLEOTIDE SEQUENCE [LARGE SCALE GENOMIC DNA]</scope>
    <source>
        <strain evidence="8">Nm69</strain>
    </source>
</reference>
<dbReference type="InterPro" id="IPR006638">
    <property type="entry name" value="Elp3/MiaA/NifB-like_rSAM"/>
</dbReference>
<keyword evidence="3" id="KW-0479">Metal-binding</keyword>
<accession>A0A1I4BMB9</accession>
<dbReference type="AlphaFoldDB" id="A0A1I4BMB9"/>
<keyword evidence="2" id="KW-0949">S-adenosyl-L-methionine</keyword>
<protein>
    <submittedName>
        <fullName evidence="7">Radical SAM superfamily enzyme YgiQ, UPF0313 family</fullName>
    </submittedName>
</protein>
<keyword evidence="4" id="KW-0408">Iron</keyword>
<evidence type="ECO:0000256" key="3">
    <source>
        <dbReference type="ARBA" id="ARBA00022723"/>
    </source>
</evidence>
<keyword evidence="8" id="KW-1185">Reference proteome</keyword>
<name>A0A1I4BMB9_9PROT</name>
<gene>
    <name evidence="7" type="ORF">SAMN05216302_101288</name>
</gene>
<dbReference type="GO" id="GO:0046872">
    <property type="term" value="F:metal ion binding"/>
    <property type="evidence" value="ECO:0007669"/>
    <property type="project" value="UniProtKB-KW"/>
</dbReference>
<dbReference type="SUPFAM" id="SSF102114">
    <property type="entry name" value="Radical SAM enzymes"/>
    <property type="match status" value="1"/>
</dbReference>
<dbReference type="RefSeq" id="WP_090699452.1">
    <property type="nucleotide sequence ID" value="NZ_FOSP01000012.1"/>
</dbReference>
<evidence type="ECO:0000313" key="7">
    <source>
        <dbReference type="EMBL" id="SFK69530.1"/>
    </source>
</evidence>
<evidence type="ECO:0000256" key="1">
    <source>
        <dbReference type="ARBA" id="ARBA00001966"/>
    </source>
</evidence>
<proteinExistence type="predicted"/>
<organism evidence="7 8">
    <name type="scientific">Nitrosomonas aestuarii</name>
    <dbReference type="NCBI Taxonomy" id="52441"/>
    <lineage>
        <taxon>Bacteria</taxon>
        <taxon>Pseudomonadati</taxon>
        <taxon>Pseudomonadota</taxon>
        <taxon>Betaproteobacteria</taxon>
        <taxon>Nitrosomonadales</taxon>
        <taxon>Nitrosomonadaceae</taxon>
        <taxon>Nitrosomonas</taxon>
    </lineage>
</organism>
<dbReference type="SFLD" id="SFLDG01082">
    <property type="entry name" value="B12-binding_domain_containing"/>
    <property type="match status" value="1"/>
</dbReference>
<feature type="domain" description="Elp3/MiaA/NifB-like radical SAM core" evidence="6">
    <location>
        <begin position="163"/>
        <end position="362"/>
    </location>
</feature>
<dbReference type="GO" id="GO:0003824">
    <property type="term" value="F:catalytic activity"/>
    <property type="evidence" value="ECO:0007669"/>
    <property type="project" value="InterPro"/>
</dbReference>
<dbReference type="InterPro" id="IPR023404">
    <property type="entry name" value="rSAM_horseshoe"/>
</dbReference>
<evidence type="ECO:0000256" key="4">
    <source>
        <dbReference type="ARBA" id="ARBA00023004"/>
    </source>
</evidence>
<evidence type="ECO:0000256" key="5">
    <source>
        <dbReference type="ARBA" id="ARBA00023014"/>
    </source>
</evidence>
<dbReference type="Pfam" id="PF04055">
    <property type="entry name" value="Radical_SAM"/>
    <property type="match status" value="1"/>
</dbReference>
<dbReference type="SMART" id="SM00729">
    <property type="entry name" value="Elp3"/>
    <property type="match status" value="1"/>
</dbReference>
<dbReference type="PANTHER" id="PTHR43409">
    <property type="entry name" value="ANAEROBIC MAGNESIUM-PROTOPORPHYRIN IX MONOMETHYL ESTER CYCLASE-RELATED"/>
    <property type="match status" value="1"/>
</dbReference>
<evidence type="ECO:0000259" key="6">
    <source>
        <dbReference type="SMART" id="SM00729"/>
    </source>
</evidence>
<dbReference type="STRING" id="52441.SAMN05216302_101288"/>
<evidence type="ECO:0000256" key="2">
    <source>
        <dbReference type="ARBA" id="ARBA00022691"/>
    </source>
</evidence>
<dbReference type="InterPro" id="IPR007197">
    <property type="entry name" value="rSAM"/>
</dbReference>
<dbReference type="InterPro" id="IPR058240">
    <property type="entry name" value="rSAM_sf"/>
</dbReference>
<dbReference type="InterPro" id="IPR051198">
    <property type="entry name" value="BchE-like"/>
</dbReference>
<keyword evidence="5" id="KW-0411">Iron-sulfur</keyword>